<accession>A0A6N1ASR8</accession>
<evidence type="ECO:0008006" key="4">
    <source>
        <dbReference type="Google" id="ProtNLM"/>
    </source>
</evidence>
<keyword evidence="1" id="KW-0233">DNA recombination</keyword>
<reference evidence="2 3" key="1">
    <citation type="submission" date="2020-06" db="EMBL/GenBank/DDBJ databases">
        <title>Complete genome of Azosprillum oryzae KACC14407.</title>
        <authorList>
            <person name="Kim M."/>
            <person name="Park Y.-J."/>
            <person name="Shin J.-H."/>
        </authorList>
    </citation>
    <scope>NUCLEOTIDE SEQUENCE [LARGE SCALE GENOMIC DNA]</scope>
    <source>
        <strain evidence="2 3">KACC 14407</strain>
        <plasmid evidence="2 3">unnamed6</plasmid>
    </source>
</reference>
<dbReference type="InterPro" id="IPR013762">
    <property type="entry name" value="Integrase-like_cat_sf"/>
</dbReference>
<evidence type="ECO:0000313" key="3">
    <source>
        <dbReference type="Proteomes" id="UP000509702"/>
    </source>
</evidence>
<sequence length="698" mass="78498">MKPAVLQTNVASLHWATDAPVVQGRTVNGPVPLFGDDVWNLRCIVFRNNAPAFGSRCDFSSIADPLRRLTAKELIMQRLNRLLPTSRRSRRPKLISAGSASFLLEHIRRVYDFMDQRAIHRLADLTQDDLNSFQRLLSGAKTTPKYQAYVLTIFYALYEARDWLSYDAVTFLPWNGKSLLDLVGYEHPEENLTERIPEPIMGPLLRWALVYINHFAPDVISAQQEFASVTQESTKRRPHPGKGGARRRLQEWLDLQRQDRRPLPAFPRRGCLTLSWSLVAAATGITMASVKTNRDIIDDAVRELGLAVGGLGASPAVPPGASSPWHVPFDMHSIKVECRHLITACYIVCAYLSGMRDSEVQDLRVGCCRPVRDAQGAVIRHHLHGTTFKGSDLSGEKRQWVVIESVARAIAVLEELTADFRQETGSDLLFVNLHNRKTDFAIKSRAAGRVNDFRDHINATLQPRLIDMGIPAIPARPDGEPWLFNTRQFRRTVAWHIANRPFGVVGGMIQYGHTCEVIFEGYAGNSASGFRAEVEAERALARQSDIVEMYEDHKRGVRVAGPMADQIGAEFDDIRATLGDFPGKVVDKARRDKMLHHLRVRLFPGLLADCFFTPEEARCLRHLRTAERREPVAGICDPHCASACWAKKHLPVWKHTLDDTLQLSRRNRISPIQHDILKAKADECQAVVNVITEAANVR</sequence>
<dbReference type="Gene3D" id="1.10.443.10">
    <property type="entry name" value="Intergrase catalytic core"/>
    <property type="match status" value="1"/>
</dbReference>
<evidence type="ECO:0000256" key="1">
    <source>
        <dbReference type="ARBA" id="ARBA00023172"/>
    </source>
</evidence>
<dbReference type="GO" id="GO:0006310">
    <property type="term" value="P:DNA recombination"/>
    <property type="evidence" value="ECO:0007669"/>
    <property type="project" value="UniProtKB-KW"/>
</dbReference>
<proteinExistence type="predicted"/>
<name>A0A6N1ASR8_9PROT</name>
<dbReference type="Proteomes" id="UP000509702">
    <property type="component" value="Plasmid unnamed6"/>
</dbReference>
<dbReference type="SUPFAM" id="SSF56349">
    <property type="entry name" value="DNA breaking-rejoining enzymes"/>
    <property type="match status" value="1"/>
</dbReference>
<organism evidence="2 3">
    <name type="scientific">Azospirillum oryzae</name>
    <dbReference type="NCBI Taxonomy" id="286727"/>
    <lineage>
        <taxon>Bacteria</taxon>
        <taxon>Pseudomonadati</taxon>
        <taxon>Pseudomonadota</taxon>
        <taxon>Alphaproteobacteria</taxon>
        <taxon>Rhodospirillales</taxon>
        <taxon>Azospirillaceae</taxon>
        <taxon>Azospirillum</taxon>
    </lineage>
</organism>
<dbReference type="RefSeq" id="WP_149201490.1">
    <property type="nucleotide sequence ID" value="NZ_BSOV01000011.1"/>
</dbReference>
<protein>
    <recommendedName>
        <fullName evidence="4">Integrase</fullName>
    </recommendedName>
</protein>
<dbReference type="InterPro" id="IPR011010">
    <property type="entry name" value="DNA_brk_join_enz"/>
</dbReference>
<dbReference type="OrthoDB" id="7431390at2"/>
<dbReference type="GO" id="GO:0015074">
    <property type="term" value="P:DNA integration"/>
    <property type="evidence" value="ECO:0007669"/>
    <property type="project" value="InterPro"/>
</dbReference>
<keyword evidence="2" id="KW-0614">Plasmid</keyword>
<dbReference type="KEGG" id="aoz:HUE56_28100"/>
<dbReference type="AlphaFoldDB" id="A0A6N1ASR8"/>
<dbReference type="EMBL" id="CP054621">
    <property type="protein sequence ID" value="QKS54318.1"/>
    <property type="molecule type" value="Genomic_DNA"/>
</dbReference>
<evidence type="ECO:0000313" key="2">
    <source>
        <dbReference type="EMBL" id="QKS54318.1"/>
    </source>
</evidence>
<keyword evidence="3" id="KW-1185">Reference proteome</keyword>
<dbReference type="GO" id="GO:0003677">
    <property type="term" value="F:DNA binding"/>
    <property type="evidence" value="ECO:0007669"/>
    <property type="project" value="InterPro"/>
</dbReference>
<gene>
    <name evidence="2" type="ORF">HUE56_28100</name>
</gene>
<geneLocation type="plasmid" evidence="2 3">
    <name>unnamed6</name>
</geneLocation>